<evidence type="ECO:0000256" key="2">
    <source>
        <dbReference type="ARBA" id="ARBA00022692"/>
    </source>
</evidence>
<dbReference type="AlphaFoldDB" id="A0A381RTJ8"/>
<dbReference type="PRINTS" id="PR01840">
    <property type="entry name" value="TATCFAMILY"/>
</dbReference>
<sequence>MAPASHRVDRPQPLPAHLVELRRTLLGPLVLFGSVMAATFSLSDDILQAMLDYHGLAGSVSIYTPTEFLRVRLSLATLAGCLSALPLLLLQSYRFAHSGLTDSERTFARRTIPFSLALFAGGTALGWTVLLPRLLPLLVGGPAEAQFSLAQTVGLLFSLSLGTGITLQLPLLAFIARRTGVWDGGLAHGRRLAWGLLLALALLVTPDPATIGLLLTTALLVLLFETGAWLAGVARG</sequence>
<dbReference type="InterPro" id="IPR002033">
    <property type="entry name" value="TatC"/>
</dbReference>
<dbReference type="GO" id="GO:0033281">
    <property type="term" value="C:TAT protein transport complex"/>
    <property type="evidence" value="ECO:0007669"/>
    <property type="project" value="TreeGrafter"/>
</dbReference>
<evidence type="ECO:0000256" key="5">
    <source>
        <dbReference type="SAM" id="Phobius"/>
    </source>
</evidence>
<feature type="transmembrane region" description="Helical" evidence="5">
    <location>
        <begin position="25"/>
        <end position="43"/>
    </location>
</feature>
<gene>
    <name evidence="6" type="ORF">METZ01_LOCUS45077</name>
</gene>
<feature type="transmembrane region" description="Helical" evidence="5">
    <location>
        <begin position="155"/>
        <end position="176"/>
    </location>
</feature>
<dbReference type="PANTHER" id="PTHR30371:SF0">
    <property type="entry name" value="SEC-INDEPENDENT PROTEIN TRANSLOCASE PROTEIN TATC, CHLOROPLASTIC-RELATED"/>
    <property type="match status" value="1"/>
</dbReference>
<keyword evidence="4 5" id="KW-0472">Membrane</keyword>
<evidence type="ECO:0000256" key="3">
    <source>
        <dbReference type="ARBA" id="ARBA00022989"/>
    </source>
</evidence>
<dbReference type="GO" id="GO:0009977">
    <property type="term" value="F:proton motive force dependent protein transmembrane transporter activity"/>
    <property type="evidence" value="ECO:0007669"/>
    <property type="project" value="TreeGrafter"/>
</dbReference>
<keyword evidence="2 5" id="KW-0812">Transmembrane</keyword>
<name>A0A381RTJ8_9ZZZZ</name>
<proteinExistence type="predicted"/>
<dbReference type="Pfam" id="PF00902">
    <property type="entry name" value="TatC"/>
    <property type="match status" value="1"/>
</dbReference>
<dbReference type="PANTHER" id="PTHR30371">
    <property type="entry name" value="SEC-INDEPENDENT PROTEIN TRANSLOCASE PROTEIN TATC"/>
    <property type="match status" value="1"/>
</dbReference>
<protein>
    <recommendedName>
        <fullName evidence="7">Sec-independent protein translocase protein TatC</fullName>
    </recommendedName>
</protein>
<feature type="transmembrane region" description="Helical" evidence="5">
    <location>
        <begin position="71"/>
        <end position="90"/>
    </location>
</feature>
<feature type="transmembrane region" description="Helical" evidence="5">
    <location>
        <begin position="111"/>
        <end position="135"/>
    </location>
</feature>
<keyword evidence="3 5" id="KW-1133">Transmembrane helix</keyword>
<dbReference type="EMBL" id="UINC01002042">
    <property type="protein sequence ID" value="SUZ92223.1"/>
    <property type="molecule type" value="Genomic_DNA"/>
</dbReference>
<feature type="transmembrane region" description="Helical" evidence="5">
    <location>
        <begin position="211"/>
        <end position="234"/>
    </location>
</feature>
<dbReference type="GO" id="GO:0065002">
    <property type="term" value="P:intracellular protein transmembrane transport"/>
    <property type="evidence" value="ECO:0007669"/>
    <property type="project" value="TreeGrafter"/>
</dbReference>
<evidence type="ECO:0000256" key="4">
    <source>
        <dbReference type="ARBA" id="ARBA00023136"/>
    </source>
</evidence>
<evidence type="ECO:0008006" key="7">
    <source>
        <dbReference type="Google" id="ProtNLM"/>
    </source>
</evidence>
<evidence type="ECO:0000256" key="1">
    <source>
        <dbReference type="ARBA" id="ARBA00004141"/>
    </source>
</evidence>
<evidence type="ECO:0000313" key="6">
    <source>
        <dbReference type="EMBL" id="SUZ92223.1"/>
    </source>
</evidence>
<accession>A0A381RTJ8</accession>
<feature type="transmembrane region" description="Helical" evidence="5">
    <location>
        <begin position="188"/>
        <end position="205"/>
    </location>
</feature>
<comment type="subcellular location">
    <subcellularLocation>
        <location evidence="1">Membrane</location>
        <topology evidence="1">Multi-pass membrane protein</topology>
    </subcellularLocation>
</comment>
<organism evidence="6">
    <name type="scientific">marine metagenome</name>
    <dbReference type="NCBI Taxonomy" id="408172"/>
    <lineage>
        <taxon>unclassified sequences</taxon>
        <taxon>metagenomes</taxon>
        <taxon>ecological metagenomes</taxon>
    </lineage>
</organism>
<dbReference type="GO" id="GO:0043953">
    <property type="term" value="P:protein transport by the Tat complex"/>
    <property type="evidence" value="ECO:0007669"/>
    <property type="project" value="TreeGrafter"/>
</dbReference>
<reference evidence="6" key="1">
    <citation type="submission" date="2018-05" db="EMBL/GenBank/DDBJ databases">
        <authorList>
            <person name="Lanie J.A."/>
            <person name="Ng W.-L."/>
            <person name="Kazmierczak K.M."/>
            <person name="Andrzejewski T.M."/>
            <person name="Davidsen T.M."/>
            <person name="Wayne K.J."/>
            <person name="Tettelin H."/>
            <person name="Glass J.I."/>
            <person name="Rusch D."/>
            <person name="Podicherti R."/>
            <person name="Tsui H.-C.T."/>
            <person name="Winkler M.E."/>
        </authorList>
    </citation>
    <scope>NUCLEOTIDE SEQUENCE</scope>
</reference>